<dbReference type="EMBL" id="LN890560">
    <property type="protein sequence ID" value="CUS20445.1"/>
    <property type="molecule type" value="Genomic_DNA"/>
</dbReference>
<dbReference type="CDD" id="cd16905">
    <property type="entry name" value="YEATS_Taf14_like"/>
    <property type="match status" value="1"/>
</dbReference>
<dbReference type="Proteomes" id="UP000236544">
    <property type="component" value="Unassembled WGS sequence"/>
</dbReference>
<dbReference type="PIRSF" id="PIRSF016551">
    <property type="entry name" value="SAS5/TFIID_14"/>
    <property type="match status" value="1"/>
</dbReference>
<dbReference type="GO" id="GO:0006355">
    <property type="term" value="P:regulation of DNA-templated transcription"/>
    <property type="evidence" value="ECO:0007669"/>
    <property type="project" value="InterPro"/>
</dbReference>
<dbReference type="AlphaFoldDB" id="A0A0P1KM04"/>
<evidence type="ECO:0000313" key="5">
    <source>
        <dbReference type="Proteomes" id="UP000236544"/>
    </source>
</evidence>
<evidence type="ECO:0000256" key="1">
    <source>
        <dbReference type="ARBA" id="ARBA00023242"/>
    </source>
</evidence>
<proteinExistence type="predicted"/>
<dbReference type="GO" id="GO:0005634">
    <property type="term" value="C:nucleus"/>
    <property type="evidence" value="ECO:0007669"/>
    <property type="project" value="UniProtKB-SubCell"/>
</dbReference>
<dbReference type="Gene3D" id="2.60.40.1970">
    <property type="entry name" value="YEATS domain"/>
    <property type="match status" value="1"/>
</dbReference>
<dbReference type="InterPro" id="IPR055129">
    <property type="entry name" value="YEATS_dom"/>
</dbReference>
<dbReference type="Pfam" id="PF03366">
    <property type="entry name" value="YEATS"/>
    <property type="match status" value="1"/>
</dbReference>
<evidence type="ECO:0000256" key="2">
    <source>
        <dbReference type="PROSITE-ProRule" id="PRU00376"/>
    </source>
</evidence>
<comment type="subcellular location">
    <subcellularLocation>
        <location evidence="2">Nucleus</location>
    </subcellularLocation>
</comment>
<dbReference type="PROSITE" id="PS51037">
    <property type="entry name" value="YEATS"/>
    <property type="match status" value="1"/>
</dbReference>
<name>A0A0P1KM04_9SACH</name>
<protein>
    <submittedName>
        <fullName evidence="4">LAQU0S01e06744g1_1</fullName>
    </submittedName>
</protein>
<sequence>MSILYVNRTVRIKTTQNIISEKSPVEGLPLRQWQIDIVILGPSGDEYPAYIFEKCIYRLHPTFRNPIRTKTEAPFALKEKGWGEFTFSISCFLLQGAGEVEFLHELTFQDEVYYLDFDIKVPYHVPELHRVLKLTGPVPEVVKPADLTYKTDMEKWIQKLLASDEELATNVVNKIVHHPAVAREIGKRPLDERFVVDLRQLPETLLGDIGDYILNEPPVK</sequence>
<evidence type="ECO:0000259" key="3">
    <source>
        <dbReference type="PROSITE" id="PS51037"/>
    </source>
</evidence>
<organism evidence="4 5">
    <name type="scientific">Lachancea quebecensis</name>
    <dbReference type="NCBI Taxonomy" id="1654605"/>
    <lineage>
        <taxon>Eukaryota</taxon>
        <taxon>Fungi</taxon>
        <taxon>Dikarya</taxon>
        <taxon>Ascomycota</taxon>
        <taxon>Saccharomycotina</taxon>
        <taxon>Saccharomycetes</taxon>
        <taxon>Saccharomycetales</taxon>
        <taxon>Saccharomycetaceae</taxon>
        <taxon>Lachancea</taxon>
    </lineage>
</organism>
<dbReference type="InterPro" id="IPR005033">
    <property type="entry name" value="YEATS"/>
</dbReference>
<dbReference type="GO" id="GO:0000785">
    <property type="term" value="C:chromatin"/>
    <property type="evidence" value="ECO:0007669"/>
    <property type="project" value="UniProtKB-ARBA"/>
</dbReference>
<dbReference type="OrthoDB" id="1741717at2759"/>
<dbReference type="InterPro" id="IPR016665">
    <property type="entry name" value="Sas5/TAF14"/>
</dbReference>
<evidence type="ECO:0000313" key="4">
    <source>
        <dbReference type="EMBL" id="CUS20445.1"/>
    </source>
</evidence>
<feature type="domain" description="YEATS" evidence="3">
    <location>
        <begin position="1"/>
        <end position="135"/>
    </location>
</feature>
<dbReference type="PANTHER" id="PTHR23195">
    <property type="entry name" value="YEATS DOMAIN"/>
    <property type="match status" value="1"/>
</dbReference>
<reference evidence="5" key="1">
    <citation type="submission" date="2015-10" db="EMBL/GenBank/DDBJ databases">
        <authorList>
            <person name="Devillers H."/>
        </authorList>
    </citation>
    <scope>NUCLEOTIDE SEQUENCE [LARGE SCALE GENOMIC DNA]</scope>
</reference>
<accession>A0A0P1KM04</accession>
<keyword evidence="5" id="KW-1185">Reference proteome</keyword>
<dbReference type="InterPro" id="IPR038704">
    <property type="entry name" value="YEAST_sf"/>
</dbReference>
<keyword evidence="1 2" id="KW-0539">Nucleus</keyword>
<gene>
    <name evidence="4" type="ORF">LAQU0_S01e06744g</name>
</gene>